<reference evidence="2" key="1">
    <citation type="submission" date="2020-02" db="EMBL/GenBank/DDBJ databases">
        <authorList>
            <person name="Meier V. D."/>
        </authorList>
    </citation>
    <scope>NUCLEOTIDE SEQUENCE</scope>
    <source>
        <strain evidence="2">AVDCRST_MAG11</strain>
    </source>
</reference>
<name>A0A6J4KNE4_9BACT</name>
<protein>
    <submittedName>
        <fullName evidence="2">Uncharacterized protein</fullName>
    </submittedName>
</protein>
<feature type="non-terminal residue" evidence="2">
    <location>
        <position position="54"/>
    </location>
</feature>
<dbReference type="EMBL" id="CADCTU010000336">
    <property type="protein sequence ID" value="CAA9310872.1"/>
    <property type="molecule type" value="Genomic_DNA"/>
</dbReference>
<dbReference type="AlphaFoldDB" id="A0A6J4KNE4"/>
<accession>A0A6J4KNE4</accession>
<feature type="compositionally biased region" description="Basic residues" evidence="1">
    <location>
        <begin position="1"/>
        <end position="13"/>
    </location>
</feature>
<gene>
    <name evidence="2" type="ORF">AVDCRST_MAG11-1477</name>
</gene>
<sequence>RAGRPSRPARRRGSPTSTWSCAGGSPTRGWWCEATTWPASSRSPRAPPCAGRSR</sequence>
<feature type="non-terminal residue" evidence="2">
    <location>
        <position position="1"/>
    </location>
</feature>
<feature type="region of interest" description="Disordered" evidence="1">
    <location>
        <begin position="1"/>
        <end position="26"/>
    </location>
</feature>
<evidence type="ECO:0000313" key="2">
    <source>
        <dbReference type="EMBL" id="CAA9310872.1"/>
    </source>
</evidence>
<evidence type="ECO:0000256" key="1">
    <source>
        <dbReference type="SAM" id="MobiDB-lite"/>
    </source>
</evidence>
<organism evidence="2">
    <name type="scientific">uncultured Gemmatimonadaceae bacterium</name>
    <dbReference type="NCBI Taxonomy" id="246130"/>
    <lineage>
        <taxon>Bacteria</taxon>
        <taxon>Pseudomonadati</taxon>
        <taxon>Gemmatimonadota</taxon>
        <taxon>Gemmatimonadia</taxon>
        <taxon>Gemmatimonadales</taxon>
        <taxon>Gemmatimonadaceae</taxon>
        <taxon>environmental samples</taxon>
    </lineage>
</organism>
<proteinExistence type="predicted"/>